<evidence type="ECO:0000256" key="1">
    <source>
        <dbReference type="ARBA" id="ARBA00004127"/>
    </source>
</evidence>
<keyword evidence="9" id="KW-1185">Reference proteome</keyword>
<dbReference type="EMBL" id="VDCI01000002">
    <property type="protein sequence ID" value="TNJ37359.1"/>
    <property type="molecule type" value="Genomic_DNA"/>
</dbReference>
<keyword evidence="4 6" id="KW-1133">Transmembrane helix</keyword>
<proteinExistence type="predicted"/>
<evidence type="ECO:0000256" key="3">
    <source>
        <dbReference type="ARBA" id="ARBA00022692"/>
    </source>
</evidence>
<sequence>MGCRSEPETGRTLHSRSRLFSWLLFDYANTSFSVMIVTFVFPLYFKNIICQGDPSGDALWGAGVSISMLAVAIVSPFLGAAADQSGSRKRFLFIFTLMSVLATALLSFSGPGWVMAALLLFIVANIGFEGGQVFYDAYLPDIASSRSIGRVSGYGYAMGYLGALSILLLLYPLLRGGVVPENIPSLQLSFFGVALFFALFASPIFLVMRDRPARDRSRPDFARAAREVRYTVMHIMQYPDLARFLMAFFFYNDAILTIIAFASIYAQNTLGFTASELMVFFMLVQTTAILGSVVFGIITDRIGPKRTIVLTLLIWFLVIIMAIMTTGKSLFFATGLLAGLSMGSSQAASRSMMARLTPKKHVTEFFGFYDGTFGKASAILGPVLFGFISSQAGDQRIALGSLLVFFLLGLLLILPVRSGSARPETQDM</sequence>
<evidence type="ECO:0000313" key="8">
    <source>
        <dbReference type="EMBL" id="TNJ37359.1"/>
    </source>
</evidence>
<protein>
    <submittedName>
        <fullName evidence="8">MFS transporter</fullName>
    </submittedName>
</protein>
<dbReference type="Pfam" id="PF11700">
    <property type="entry name" value="ATG22"/>
    <property type="match status" value="1"/>
</dbReference>
<keyword evidence="2" id="KW-0813">Transport</keyword>
<gene>
    <name evidence="8" type="ORF">FGF68_03850</name>
</gene>
<accession>A0A5C4S2G3</accession>
<name>A0A5C4S2G3_PROVB</name>
<feature type="transmembrane region" description="Helical" evidence="6">
    <location>
        <begin position="244"/>
        <end position="265"/>
    </location>
</feature>
<feature type="transmembrane region" description="Helical" evidence="6">
    <location>
        <begin position="156"/>
        <end position="174"/>
    </location>
</feature>
<dbReference type="GO" id="GO:0022857">
    <property type="term" value="F:transmembrane transporter activity"/>
    <property type="evidence" value="ECO:0007669"/>
    <property type="project" value="InterPro"/>
</dbReference>
<keyword evidence="3 6" id="KW-0812">Transmembrane</keyword>
<dbReference type="AlphaFoldDB" id="A0A5C4S2G3"/>
<dbReference type="InterPro" id="IPR050495">
    <property type="entry name" value="ATG22/LtaA_families"/>
</dbReference>
<dbReference type="PROSITE" id="PS50850">
    <property type="entry name" value="MFS"/>
    <property type="match status" value="1"/>
</dbReference>
<feature type="transmembrane region" description="Helical" evidence="6">
    <location>
        <begin position="307"/>
        <end position="324"/>
    </location>
</feature>
<organism evidence="8 9">
    <name type="scientific">Prosthecochloris vibrioformis</name>
    <name type="common">Chlorobium vibrioforme</name>
    <dbReference type="NCBI Taxonomy" id="1098"/>
    <lineage>
        <taxon>Bacteria</taxon>
        <taxon>Pseudomonadati</taxon>
        <taxon>Chlorobiota</taxon>
        <taxon>Chlorobiia</taxon>
        <taxon>Chlorobiales</taxon>
        <taxon>Chlorobiaceae</taxon>
        <taxon>Prosthecochloris</taxon>
    </lineage>
</organism>
<dbReference type="PANTHER" id="PTHR23519">
    <property type="entry name" value="AUTOPHAGY-RELATED PROTEIN 22"/>
    <property type="match status" value="1"/>
</dbReference>
<dbReference type="PANTHER" id="PTHR23519:SF1">
    <property type="entry name" value="AUTOPHAGY-RELATED PROTEIN 22"/>
    <property type="match status" value="1"/>
</dbReference>
<feature type="transmembrane region" description="Helical" evidence="6">
    <location>
        <begin position="395"/>
        <end position="414"/>
    </location>
</feature>
<dbReference type="InterPro" id="IPR020846">
    <property type="entry name" value="MFS_dom"/>
</dbReference>
<evidence type="ECO:0000313" key="9">
    <source>
        <dbReference type="Proteomes" id="UP000309544"/>
    </source>
</evidence>
<evidence type="ECO:0000256" key="4">
    <source>
        <dbReference type="ARBA" id="ARBA00022989"/>
    </source>
</evidence>
<dbReference type="Gene3D" id="1.20.1250.20">
    <property type="entry name" value="MFS general substrate transporter like domains"/>
    <property type="match status" value="2"/>
</dbReference>
<feature type="transmembrane region" description="Helical" evidence="6">
    <location>
        <begin position="57"/>
        <end position="79"/>
    </location>
</feature>
<keyword evidence="5 6" id="KW-0472">Membrane</keyword>
<reference evidence="8 9" key="1">
    <citation type="submission" date="2019-05" db="EMBL/GenBank/DDBJ databases">
        <title>Draft Whole-Genome sequence of the green sulfur bacterium Prosthecochloris vibrioformis DSM 260.</title>
        <authorList>
            <person name="Meyer T.E."/>
            <person name="Kyndt J.A."/>
        </authorList>
    </citation>
    <scope>NUCLEOTIDE SEQUENCE [LARGE SCALE GENOMIC DNA]</scope>
    <source>
        <strain evidence="8 9">DSM 260</strain>
    </source>
</reference>
<feature type="transmembrane region" description="Helical" evidence="6">
    <location>
        <begin position="114"/>
        <end position="135"/>
    </location>
</feature>
<feature type="domain" description="Major facilitator superfamily (MFS) profile" evidence="7">
    <location>
        <begin position="19"/>
        <end position="418"/>
    </location>
</feature>
<feature type="transmembrane region" description="Helical" evidence="6">
    <location>
        <begin position="368"/>
        <end position="389"/>
    </location>
</feature>
<dbReference type="InterPro" id="IPR036259">
    <property type="entry name" value="MFS_trans_sf"/>
</dbReference>
<comment type="subcellular location">
    <subcellularLocation>
        <location evidence="1">Endomembrane system</location>
        <topology evidence="1">Multi-pass membrane protein</topology>
    </subcellularLocation>
</comment>
<feature type="transmembrane region" description="Helical" evidence="6">
    <location>
        <begin position="20"/>
        <end position="45"/>
    </location>
</feature>
<dbReference type="InterPro" id="IPR024671">
    <property type="entry name" value="Atg22-like"/>
</dbReference>
<feature type="transmembrane region" description="Helical" evidence="6">
    <location>
        <begin position="91"/>
        <end position="108"/>
    </location>
</feature>
<dbReference type="Proteomes" id="UP000309544">
    <property type="component" value="Unassembled WGS sequence"/>
</dbReference>
<evidence type="ECO:0000259" key="7">
    <source>
        <dbReference type="PROSITE" id="PS50850"/>
    </source>
</evidence>
<dbReference type="SUPFAM" id="SSF103473">
    <property type="entry name" value="MFS general substrate transporter"/>
    <property type="match status" value="1"/>
</dbReference>
<comment type="caution">
    <text evidence="8">The sequence shown here is derived from an EMBL/GenBank/DDBJ whole genome shotgun (WGS) entry which is preliminary data.</text>
</comment>
<evidence type="ECO:0000256" key="6">
    <source>
        <dbReference type="SAM" id="Phobius"/>
    </source>
</evidence>
<evidence type="ECO:0000256" key="2">
    <source>
        <dbReference type="ARBA" id="ARBA00022448"/>
    </source>
</evidence>
<dbReference type="GO" id="GO:0012505">
    <property type="term" value="C:endomembrane system"/>
    <property type="evidence" value="ECO:0007669"/>
    <property type="project" value="UniProtKB-SubCell"/>
</dbReference>
<feature type="transmembrane region" description="Helical" evidence="6">
    <location>
        <begin position="186"/>
        <end position="208"/>
    </location>
</feature>
<evidence type="ECO:0000256" key="5">
    <source>
        <dbReference type="ARBA" id="ARBA00023136"/>
    </source>
</evidence>
<feature type="transmembrane region" description="Helical" evidence="6">
    <location>
        <begin position="277"/>
        <end position="298"/>
    </location>
</feature>